<evidence type="ECO:0000313" key="3">
    <source>
        <dbReference type="Proteomes" id="UP000076858"/>
    </source>
</evidence>
<comment type="caution">
    <text evidence="2">The sequence shown here is derived from an EMBL/GenBank/DDBJ whole genome shotgun (WGS) entry which is preliminary data.</text>
</comment>
<feature type="domain" description="CxC3 like cysteine cluster" evidence="1">
    <location>
        <begin position="21"/>
        <end position="134"/>
    </location>
</feature>
<reference evidence="2 3" key="1">
    <citation type="submission" date="2016-03" db="EMBL/GenBank/DDBJ databases">
        <title>EvidentialGene: Evidence-directed Construction of Genes on Genomes.</title>
        <authorList>
            <person name="Gilbert D.G."/>
            <person name="Choi J.-H."/>
            <person name="Mockaitis K."/>
            <person name="Colbourne J."/>
            <person name="Pfrender M."/>
        </authorList>
    </citation>
    <scope>NUCLEOTIDE SEQUENCE [LARGE SCALE GENOMIC DNA]</scope>
    <source>
        <strain evidence="2 3">Xinb3</strain>
        <tissue evidence="2">Complete organism</tissue>
    </source>
</reference>
<keyword evidence="3" id="KW-1185">Reference proteome</keyword>
<dbReference type="EMBL" id="LRGB01003095">
    <property type="protein sequence ID" value="KZS04716.1"/>
    <property type="molecule type" value="Genomic_DNA"/>
</dbReference>
<dbReference type="Pfam" id="PF18804">
    <property type="entry name" value="CxC3"/>
    <property type="match status" value="1"/>
</dbReference>
<dbReference type="InterPro" id="IPR040564">
    <property type="entry name" value="CxC3-like"/>
</dbReference>
<dbReference type="PANTHER" id="PTHR33104:SF2">
    <property type="entry name" value="CXC3 LIKE CYSTEINE CLUSTER DOMAIN-CONTAINING PROTEIN"/>
    <property type="match status" value="1"/>
</dbReference>
<gene>
    <name evidence="2" type="ORF">APZ42_032279</name>
</gene>
<protein>
    <recommendedName>
        <fullName evidence="1">CxC3 like cysteine cluster domain-containing protein</fullName>
    </recommendedName>
</protein>
<dbReference type="OrthoDB" id="8941469at2759"/>
<dbReference type="AlphaFoldDB" id="A0A164M4B2"/>
<dbReference type="Proteomes" id="UP000076858">
    <property type="component" value="Unassembled WGS sequence"/>
</dbReference>
<sequence>MVFKPELLYYLIVFSEIIEKNVTVPGFCPENCSKCEALSTLMPKIGCKTIAVVTTEGRFNITSAAFGCKSCSCIFEAKAEDYIESGFWPASPDEDSFYLFCRDFLRQWFHLQHKSASISRAAYIGAALEASNEHHRISIFFTHGGKSLFEGVAFATDEKVAAFTAEINQHIPQVLPLWSGHLMDHAAATLGEEQEQTFSKMSRYCSSTKRMSKAHRIDHLSKEILYKNFRKEKKMVSTLIQRLKTADIKELSQHLAIDSSHQELLIIVKKIYILI</sequence>
<dbReference type="PANTHER" id="PTHR33104">
    <property type="entry name" value="SI:DKEY-29D5.2"/>
    <property type="match status" value="1"/>
</dbReference>
<proteinExistence type="predicted"/>
<accession>A0A164M4B2</accession>
<organism evidence="2 3">
    <name type="scientific">Daphnia magna</name>
    <dbReference type="NCBI Taxonomy" id="35525"/>
    <lineage>
        <taxon>Eukaryota</taxon>
        <taxon>Metazoa</taxon>
        <taxon>Ecdysozoa</taxon>
        <taxon>Arthropoda</taxon>
        <taxon>Crustacea</taxon>
        <taxon>Branchiopoda</taxon>
        <taxon>Diplostraca</taxon>
        <taxon>Cladocera</taxon>
        <taxon>Anomopoda</taxon>
        <taxon>Daphniidae</taxon>
        <taxon>Daphnia</taxon>
    </lineage>
</organism>
<name>A0A164M4B2_9CRUS</name>
<evidence type="ECO:0000313" key="2">
    <source>
        <dbReference type="EMBL" id="KZS04716.1"/>
    </source>
</evidence>
<evidence type="ECO:0000259" key="1">
    <source>
        <dbReference type="Pfam" id="PF18804"/>
    </source>
</evidence>